<dbReference type="RefSeq" id="WP_338391257.1">
    <property type="nucleotide sequence ID" value="NZ_AP025314.1"/>
</dbReference>
<sequence>MKSIIKYLPLIFISGIVACSEKSGNDTSQTVERPAVDETIWTSKSELFVEFPALTVNEESRFAAHFTKMSDHSAVTSGQVVTILEGNGQRISSEKEKPSSPGIFRPTLTPKKAGTYKLLFVLNSPELSDTIVVEKVKVYPSVEASINELGQDEGEDGSITFLKEQAWKMTFKTVPAVKAPIYETVAGSGVWRSAPGASKSVVSPVTGIVNFGSEKLTEGSRVRKGQVLFQISGGNLVESGIASKLKSAKATYKQAKQEFERKKDLQKDGIISKADFEIAEKNFRVAEASFKAMKKGVSGNSKQVRAPFDGYIKRISVQNGDYVGEGQTAIVLGSEKSRILETYLSPSSGLSASDIRDIWFKTPQNGWQSVKDNNGEVLSVSEKVDPTKPMVSVFAKTETPSSAPEGAFTETLLAYGPAHEAIAIPESALLEDYGQYSVIVQLSGESFERRNVVIGRKNGKMAEVLKGLSQGEVVVTKGAYQVRMASMSGQAPAHGHEH</sequence>
<keyword evidence="2" id="KW-0813">Transport</keyword>
<evidence type="ECO:0000259" key="4">
    <source>
        <dbReference type="Pfam" id="PF25975"/>
    </source>
</evidence>
<dbReference type="Gene3D" id="2.40.30.170">
    <property type="match status" value="1"/>
</dbReference>
<dbReference type="Pfam" id="PF25917">
    <property type="entry name" value="BSH_RND"/>
    <property type="match status" value="1"/>
</dbReference>
<dbReference type="InterPro" id="IPR058625">
    <property type="entry name" value="MdtA-like_BSH"/>
</dbReference>
<feature type="domain" description="CzcB-like C-terminal circularly permuted SH3-like" evidence="4">
    <location>
        <begin position="422"/>
        <end position="482"/>
    </location>
</feature>
<dbReference type="Gene3D" id="2.40.50.100">
    <property type="match status" value="1"/>
</dbReference>
<dbReference type="InterPro" id="IPR058649">
    <property type="entry name" value="CzcB_C"/>
</dbReference>
<evidence type="ECO:0000256" key="1">
    <source>
        <dbReference type="ARBA" id="ARBA00009477"/>
    </source>
</evidence>
<dbReference type="GO" id="GO:0030313">
    <property type="term" value="C:cell envelope"/>
    <property type="evidence" value="ECO:0007669"/>
    <property type="project" value="TreeGrafter"/>
</dbReference>
<evidence type="ECO:0000259" key="3">
    <source>
        <dbReference type="Pfam" id="PF25917"/>
    </source>
</evidence>
<dbReference type="InterPro" id="IPR006143">
    <property type="entry name" value="RND_pump_MFP"/>
</dbReference>
<name>A0AAU9DBD6_9BACT</name>
<evidence type="ECO:0000256" key="2">
    <source>
        <dbReference type="ARBA" id="ARBA00022448"/>
    </source>
</evidence>
<dbReference type="EMBL" id="AP025314">
    <property type="protein sequence ID" value="BDD09660.1"/>
    <property type="molecule type" value="Genomic_DNA"/>
</dbReference>
<dbReference type="PANTHER" id="PTHR30097">
    <property type="entry name" value="CATION EFFLUX SYSTEM PROTEIN CUSB"/>
    <property type="match status" value="1"/>
</dbReference>
<proteinExistence type="inferred from homology"/>
<dbReference type="InterPro" id="IPR051909">
    <property type="entry name" value="MFP_Cation_Efflux"/>
</dbReference>
<evidence type="ECO:0000313" key="6">
    <source>
        <dbReference type="Proteomes" id="UP001348817"/>
    </source>
</evidence>
<dbReference type="NCBIfam" id="TIGR01730">
    <property type="entry name" value="RND_mfp"/>
    <property type="match status" value="1"/>
</dbReference>
<keyword evidence="6" id="KW-1185">Reference proteome</keyword>
<gene>
    <name evidence="5" type="ORF">FUAX_20920</name>
</gene>
<dbReference type="PANTHER" id="PTHR30097:SF4">
    <property type="entry name" value="SLR6042 PROTEIN"/>
    <property type="match status" value="1"/>
</dbReference>
<evidence type="ECO:0008006" key="7">
    <source>
        <dbReference type="Google" id="ProtNLM"/>
    </source>
</evidence>
<reference evidence="5 6" key="1">
    <citation type="submission" date="2021-12" db="EMBL/GenBank/DDBJ databases">
        <title>Genome sequencing of bacteria with rrn-lacking chromosome and rrn-plasmid.</title>
        <authorList>
            <person name="Anda M."/>
            <person name="Iwasaki W."/>
        </authorList>
    </citation>
    <scope>NUCLEOTIDE SEQUENCE [LARGE SCALE GENOMIC DNA]</scope>
    <source>
        <strain evidence="5 6">DSM 100852</strain>
    </source>
</reference>
<organism evidence="5 6">
    <name type="scientific">Fulvitalea axinellae</name>
    <dbReference type="NCBI Taxonomy" id="1182444"/>
    <lineage>
        <taxon>Bacteria</taxon>
        <taxon>Pseudomonadati</taxon>
        <taxon>Bacteroidota</taxon>
        <taxon>Cytophagia</taxon>
        <taxon>Cytophagales</taxon>
        <taxon>Persicobacteraceae</taxon>
        <taxon>Fulvitalea</taxon>
    </lineage>
</organism>
<comment type="similarity">
    <text evidence="1">Belongs to the membrane fusion protein (MFP) (TC 8.A.1) family.</text>
</comment>
<dbReference type="AlphaFoldDB" id="A0AAU9DBD6"/>
<protein>
    <recommendedName>
        <fullName evidence="7">Efflux RND transporter periplasmic adaptor subunit</fullName>
    </recommendedName>
</protein>
<accession>A0AAU9DBD6</accession>
<dbReference type="Gene3D" id="2.40.420.20">
    <property type="match status" value="1"/>
</dbReference>
<dbReference type="Pfam" id="PF25975">
    <property type="entry name" value="CzcB_C"/>
    <property type="match status" value="1"/>
</dbReference>
<dbReference type="SUPFAM" id="SSF111369">
    <property type="entry name" value="HlyD-like secretion proteins"/>
    <property type="match status" value="1"/>
</dbReference>
<dbReference type="GO" id="GO:0015679">
    <property type="term" value="P:plasma membrane copper ion transport"/>
    <property type="evidence" value="ECO:0007669"/>
    <property type="project" value="TreeGrafter"/>
</dbReference>
<dbReference type="GO" id="GO:0060003">
    <property type="term" value="P:copper ion export"/>
    <property type="evidence" value="ECO:0007669"/>
    <property type="project" value="TreeGrafter"/>
</dbReference>
<feature type="domain" description="Multidrug resistance protein MdtA-like barrel-sandwich hybrid" evidence="3">
    <location>
        <begin position="203"/>
        <end position="330"/>
    </location>
</feature>
<dbReference type="Gene3D" id="1.10.287.470">
    <property type="entry name" value="Helix hairpin bin"/>
    <property type="match status" value="1"/>
</dbReference>
<dbReference type="KEGG" id="fax:FUAX_20920"/>
<evidence type="ECO:0000313" key="5">
    <source>
        <dbReference type="EMBL" id="BDD09660.1"/>
    </source>
</evidence>
<dbReference type="GO" id="GO:0022857">
    <property type="term" value="F:transmembrane transporter activity"/>
    <property type="evidence" value="ECO:0007669"/>
    <property type="project" value="InterPro"/>
</dbReference>
<dbReference type="GO" id="GO:0016020">
    <property type="term" value="C:membrane"/>
    <property type="evidence" value="ECO:0007669"/>
    <property type="project" value="InterPro"/>
</dbReference>
<dbReference type="Proteomes" id="UP001348817">
    <property type="component" value="Chromosome"/>
</dbReference>